<keyword evidence="3 7" id="KW-0812">Transmembrane</keyword>
<evidence type="ECO:0000256" key="7">
    <source>
        <dbReference type="SAM" id="Phobius"/>
    </source>
</evidence>
<keyword evidence="2" id="KW-1003">Cell membrane</keyword>
<feature type="domain" description="ABC3 transporter permease C-terminal" evidence="8">
    <location>
        <begin position="123"/>
        <end position="244"/>
    </location>
</feature>
<reference evidence="9" key="1">
    <citation type="submission" date="2018-05" db="EMBL/GenBank/DDBJ databases">
        <authorList>
            <person name="Lanie J.A."/>
            <person name="Ng W.-L."/>
            <person name="Kazmierczak K.M."/>
            <person name="Andrzejewski T.M."/>
            <person name="Davidsen T.M."/>
            <person name="Wayne K.J."/>
            <person name="Tettelin H."/>
            <person name="Glass J.I."/>
            <person name="Rusch D."/>
            <person name="Podicherti R."/>
            <person name="Tsui H.-C.T."/>
            <person name="Winkler M.E."/>
        </authorList>
    </citation>
    <scope>NUCLEOTIDE SEQUENCE</scope>
</reference>
<dbReference type="InterPro" id="IPR003838">
    <property type="entry name" value="ABC3_permease_C"/>
</dbReference>
<accession>A0A383AET6</accession>
<comment type="subcellular location">
    <subcellularLocation>
        <location evidence="1">Cell membrane</location>
        <topology evidence="1">Multi-pass membrane protein</topology>
    </subcellularLocation>
</comment>
<evidence type="ECO:0000256" key="4">
    <source>
        <dbReference type="ARBA" id="ARBA00022989"/>
    </source>
</evidence>
<dbReference type="GO" id="GO:0022857">
    <property type="term" value="F:transmembrane transporter activity"/>
    <property type="evidence" value="ECO:0007669"/>
    <property type="project" value="TreeGrafter"/>
</dbReference>
<feature type="transmembrane region" description="Helical" evidence="7">
    <location>
        <begin position="120"/>
        <end position="144"/>
    </location>
</feature>
<dbReference type="EMBL" id="UINC01191191">
    <property type="protein sequence ID" value="SVE05705.1"/>
    <property type="molecule type" value="Genomic_DNA"/>
</dbReference>
<dbReference type="PANTHER" id="PTHR30572">
    <property type="entry name" value="MEMBRANE COMPONENT OF TRANSPORTER-RELATED"/>
    <property type="match status" value="1"/>
</dbReference>
<evidence type="ECO:0000259" key="8">
    <source>
        <dbReference type="Pfam" id="PF02687"/>
    </source>
</evidence>
<dbReference type="InterPro" id="IPR050250">
    <property type="entry name" value="Macrolide_Exporter_MacB"/>
</dbReference>
<evidence type="ECO:0000256" key="5">
    <source>
        <dbReference type="ARBA" id="ARBA00023136"/>
    </source>
</evidence>
<comment type="similarity">
    <text evidence="6">Belongs to the ABC-4 integral membrane protein family.</text>
</comment>
<organism evidence="9">
    <name type="scientific">marine metagenome</name>
    <dbReference type="NCBI Taxonomy" id="408172"/>
    <lineage>
        <taxon>unclassified sequences</taxon>
        <taxon>metagenomes</taxon>
        <taxon>ecological metagenomes</taxon>
    </lineage>
</organism>
<feature type="transmembrane region" description="Helical" evidence="7">
    <location>
        <begin position="164"/>
        <end position="190"/>
    </location>
</feature>
<gene>
    <name evidence="9" type="ORF">METZ01_LOCUS458559</name>
</gene>
<dbReference type="Pfam" id="PF02687">
    <property type="entry name" value="FtsX"/>
    <property type="match status" value="1"/>
</dbReference>
<protein>
    <recommendedName>
        <fullName evidence="8">ABC3 transporter permease C-terminal domain-containing protein</fullName>
    </recommendedName>
</protein>
<dbReference type="AlphaFoldDB" id="A0A383AET6"/>
<evidence type="ECO:0000256" key="1">
    <source>
        <dbReference type="ARBA" id="ARBA00004651"/>
    </source>
</evidence>
<keyword evidence="4 7" id="KW-1133">Transmembrane helix</keyword>
<keyword evidence="5 7" id="KW-0472">Membrane</keyword>
<evidence type="ECO:0000256" key="3">
    <source>
        <dbReference type="ARBA" id="ARBA00022692"/>
    </source>
</evidence>
<proteinExistence type="inferred from homology"/>
<evidence type="ECO:0000256" key="6">
    <source>
        <dbReference type="ARBA" id="ARBA00038076"/>
    </source>
</evidence>
<feature type="non-terminal residue" evidence="9">
    <location>
        <position position="252"/>
    </location>
</feature>
<sequence>FTLTGIANWRSPTENKNFGATLATFEERTSHTFLDYEGTYDYLNVAVTPGSDHEKVAADIQNRLDSYTQDFMASMSALPEEQKTALGFLNDIQLEVVDKETLIEEQRDDFNSFLSVLSGVLLAFAMIAVIVSAFIINNTFSIVLGQRVRELALLRALGATTRQVFRSVILEAVIIGITATAVGLGVGYLLALGLRELLESAGFGALPGVLPMKPRTIIVAASVSIGATVLSSILPARRTRSIAPVSAMREEI</sequence>
<name>A0A383AET6_9ZZZZ</name>
<dbReference type="GO" id="GO:0005886">
    <property type="term" value="C:plasma membrane"/>
    <property type="evidence" value="ECO:0007669"/>
    <property type="project" value="UniProtKB-SubCell"/>
</dbReference>
<feature type="non-terminal residue" evidence="9">
    <location>
        <position position="1"/>
    </location>
</feature>
<feature type="transmembrane region" description="Helical" evidence="7">
    <location>
        <begin position="216"/>
        <end position="234"/>
    </location>
</feature>
<evidence type="ECO:0000256" key="2">
    <source>
        <dbReference type="ARBA" id="ARBA00022475"/>
    </source>
</evidence>
<dbReference type="PANTHER" id="PTHR30572:SF4">
    <property type="entry name" value="ABC TRANSPORTER PERMEASE YTRF"/>
    <property type="match status" value="1"/>
</dbReference>
<evidence type="ECO:0000313" key="9">
    <source>
        <dbReference type="EMBL" id="SVE05705.1"/>
    </source>
</evidence>